<evidence type="ECO:0000313" key="2">
    <source>
        <dbReference type="Proteomes" id="UP001610334"/>
    </source>
</evidence>
<evidence type="ECO:0000313" key="1">
    <source>
        <dbReference type="EMBL" id="KAL2817302.1"/>
    </source>
</evidence>
<reference evidence="1 2" key="1">
    <citation type="submission" date="2024-07" db="EMBL/GenBank/DDBJ databases">
        <title>Section-level genome sequencing and comparative genomics of Aspergillus sections Usti and Cavernicolus.</title>
        <authorList>
            <consortium name="Lawrence Berkeley National Laboratory"/>
            <person name="Nybo J.L."/>
            <person name="Vesth T.C."/>
            <person name="Theobald S."/>
            <person name="Frisvad J.C."/>
            <person name="Larsen T.O."/>
            <person name="Kjaerboelling I."/>
            <person name="Rothschild-Mancinelli K."/>
            <person name="Lyhne E.K."/>
            <person name="Kogle M.E."/>
            <person name="Barry K."/>
            <person name="Clum A."/>
            <person name="Na H."/>
            <person name="Ledsgaard L."/>
            <person name="Lin J."/>
            <person name="Lipzen A."/>
            <person name="Kuo A."/>
            <person name="Riley R."/>
            <person name="Mondo S."/>
            <person name="Labutti K."/>
            <person name="Haridas S."/>
            <person name="Pangalinan J."/>
            <person name="Salamov A.A."/>
            <person name="Simmons B.A."/>
            <person name="Magnuson J.K."/>
            <person name="Chen J."/>
            <person name="Drula E."/>
            <person name="Henrissat B."/>
            <person name="Wiebenga A."/>
            <person name="Lubbers R.J."/>
            <person name="Gomes A.C."/>
            <person name="Makela M.R."/>
            <person name="Stajich J."/>
            <person name="Grigoriev I.V."/>
            <person name="Mortensen U.H."/>
            <person name="De Vries R.P."/>
            <person name="Baker S.E."/>
            <person name="Andersen M.R."/>
        </authorList>
    </citation>
    <scope>NUCLEOTIDE SEQUENCE [LARGE SCALE GENOMIC DNA]</scope>
    <source>
        <strain evidence="1 2">CBS 588.65</strain>
    </source>
</reference>
<comment type="caution">
    <text evidence="1">The sequence shown here is derived from an EMBL/GenBank/DDBJ whole genome shotgun (WGS) entry which is preliminary data.</text>
</comment>
<organism evidence="1 2">
    <name type="scientific">Aspergillus granulosus</name>
    <dbReference type="NCBI Taxonomy" id="176169"/>
    <lineage>
        <taxon>Eukaryota</taxon>
        <taxon>Fungi</taxon>
        <taxon>Dikarya</taxon>
        <taxon>Ascomycota</taxon>
        <taxon>Pezizomycotina</taxon>
        <taxon>Eurotiomycetes</taxon>
        <taxon>Eurotiomycetidae</taxon>
        <taxon>Eurotiales</taxon>
        <taxon>Aspergillaceae</taxon>
        <taxon>Aspergillus</taxon>
        <taxon>Aspergillus subgen. Nidulantes</taxon>
    </lineage>
</organism>
<accession>A0ABR4HRC6</accession>
<dbReference type="EMBL" id="JBFXLT010000018">
    <property type="protein sequence ID" value="KAL2817302.1"/>
    <property type="molecule type" value="Genomic_DNA"/>
</dbReference>
<name>A0ABR4HRC6_9EURO</name>
<gene>
    <name evidence="1" type="ORF">BJX63DRAFT_108638</name>
</gene>
<dbReference type="Proteomes" id="UP001610334">
    <property type="component" value="Unassembled WGS sequence"/>
</dbReference>
<proteinExistence type="predicted"/>
<protein>
    <submittedName>
        <fullName evidence="1">Uncharacterized protein</fullName>
    </submittedName>
</protein>
<keyword evidence="2" id="KW-1185">Reference proteome</keyword>
<sequence>MTDRYDWRRAGEPLSTGNDLELSSIHVARMSDPHQASKGCELPKASSTSSAGNGVAFMWHVPPCSLPARASLPGAERLSRNQLVPSSCLPPLKKGPAEWFPTPPLSISSPIQSDRRGYSRFPIGNIASPRTARRRRDTAARAVAEKCRLADGFKNRFAINQTRLPTQWLGLVDSSTIMARWCWVGRPKGEITAPLPSIQK</sequence>